<keyword evidence="2" id="KW-1185">Reference proteome</keyword>
<dbReference type="InterPro" id="IPR025401">
    <property type="entry name" value="DUF4374"/>
</dbReference>
<evidence type="ECO:0000313" key="2">
    <source>
        <dbReference type="Proteomes" id="UP000309872"/>
    </source>
</evidence>
<dbReference type="EMBL" id="SUKA01000004">
    <property type="protein sequence ID" value="TJY64459.1"/>
    <property type="molecule type" value="Genomic_DNA"/>
</dbReference>
<accession>A0A4V6WF44</accession>
<comment type="caution">
    <text evidence="1">The sequence shown here is derived from an EMBL/GenBank/DDBJ whole genome shotgun (WGS) entry which is preliminary data.</text>
</comment>
<evidence type="ECO:0000313" key="1">
    <source>
        <dbReference type="EMBL" id="TJY64459.1"/>
    </source>
</evidence>
<organism evidence="1 2">
    <name type="scientific">Sphingobacterium alkalisoli</name>
    <dbReference type="NCBI Taxonomy" id="1874115"/>
    <lineage>
        <taxon>Bacteria</taxon>
        <taxon>Pseudomonadati</taxon>
        <taxon>Bacteroidota</taxon>
        <taxon>Sphingobacteriia</taxon>
        <taxon>Sphingobacteriales</taxon>
        <taxon>Sphingobacteriaceae</taxon>
        <taxon>Sphingobacterium</taxon>
    </lineage>
</organism>
<dbReference type="Pfam" id="PF14298">
    <property type="entry name" value="DUF4374"/>
    <property type="match status" value="2"/>
</dbReference>
<dbReference type="Proteomes" id="UP000309872">
    <property type="component" value="Unassembled WGS sequence"/>
</dbReference>
<dbReference type="OrthoDB" id="738440at2"/>
<name>A0A4V6WF44_9SPHI</name>
<dbReference type="AlphaFoldDB" id="A0A4V6WF44"/>
<dbReference type="RefSeq" id="WP_136821520.1">
    <property type="nucleotide sequence ID" value="NZ_BMJX01000004.1"/>
</dbReference>
<gene>
    <name evidence="1" type="ORF">FAZ19_14775</name>
</gene>
<protein>
    <submittedName>
        <fullName evidence="1">DUF4374 domain-containing protein</fullName>
    </submittedName>
</protein>
<proteinExistence type="predicted"/>
<sequence>MTNLKYISIALSCLALILNSCDKDNSESPGKTKGNFVLAVTPVAAEGVADYLLNAPSLESGTISTEGNGLEQDGTYRYYVTHKNKFFSMLYGQGNPGAVTAYNLMNGSLNKLTNFQTETVQAFTPVNNDILMIKMARDLKTEMSRWYRVDADQMLIVGQGEINTKTVTGNGEWAQFSWIRQVGDKVFAPFFCIKDSDWGTDYPNEAWIAVYSYPDMTLEKVIKDDRTSFIGRYFVDGLAIDETGDVYAFSPSLAFTNKQLSSTKPSAVTRIKKGTTEFDDYYFNVETAAEGHSITNWQYIGNGKALGFFIAKADKSQWGAGTRLAVVDLYSQKVTWITGLPALGDITSISDNNYTPKDGKNAYVGITVSNGTSSVYHINVETATATQGLKVEGGVITAISRLD</sequence>
<reference evidence="1 2" key="1">
    <citation type="submission" date="2019-04" db="EMBL/GenBank/DDBJ databases">
        <title>Sphingobacterium olei sp. nov., isolated from oil-contaminated soil.</title>
        <authorList>
            <person name="Liu B."/>
        </authorList>
    </citation>
    <scope>NUCLEOTIDE SEQUENCE [LARGE SCALE GENOMIC DNA]</scope>
    <source>
        <strain evidence="1 2">Y3L14</strain>
    </source>
</reference>